<dbReference type="EMBL" id="JARTIK010000004">
    <property type="protein sequence ID" value="MED4678360.1"/>
    <property type="molecule type" value="Genomic_DNA"/>
</dbReference>
<dbReference type="Gene3D" id="1.10.287.850">
    <property type="entry name" value="HP0062-like domain"/>
    <property type="match status" value="1"/>
</dbReference>
<keyword evidence="3" id="KW-1185">Reference proteome</keyword>
<evidence type="ECO:0000313" key="3">
    <source>
        <dbReference type="Proteomes" id="UP001336122"/>
    </source>
</evidence>
<dbReference type="InterPro" id="IPR036689">
    <property type="entry name" value="ESAT-6-like_sf"/>
</dbReference>
<name>A0ABU6PAM9_9BACI</name>
<dbReference type="Proteomes" id="UP001336122">
    <property type="component" value="Unassembled WGS sequence"/>
</dbReference>
<evidence type="ECO:0000256" key="1">
    <source>
        <dbReference type="RuleBase" id="RU362001"/>
    </source>
</evidence>
<dbReference type="Pfam" id="PF06013">
    <property type="entry name" value="WXG100"/>
    <property type="match status" value="1"/>
</dbReference>
<comment type="caution">
    <text evidence="2">The sequence shown here is derived from an EMBL/GenBank/DDBJ whole genome shotgun (WGS) entry which is preliminary data.</text>
</comment>
<dbReference type="NCBIfam" id="TIGR03930">
    <property type="entry name" value="WXG100_ESAT6"/>
    <property type="match status" value="1"/>
</dbReference>
<sequence>MVQIKVTPEMLEEVANRASNTRIALESIHNNLCNEIDHLCFQWIGASNQQFIQMFNEARPKAFTSINSIIQVEEDLKRIAEKFRNTDNQDVTMVIKVFLNGLLSPMVM</sequence>
<dbReference type="InterPro" id="IPR010310">
    <property type="entry name" value="T7SS_ESAT-6-like"/>
</dbReference>
<gene>
    <name evidence="2" type="ORF">P9485_10865</name>
</gene>
<accession>A0ABU6PAM9</accession>
<proteinExistence type="inferred from homology"/>
<organism evidence="2 3">
    <name type="scientific">Bacillus nitratireducens</name>
    <dbReference type="NCBI Taxonomy" id="2026193"/>
    <lineage>
        <taxon>Bacteria</taxon>
        <taxon>Bacillati</taxon>
        <taxon>Bacillota</taxon>
        <taxon>Bacilli</taxon>
        <taxon>Bacillales</taxon>
        <taxon>Bacillaceae</taxon>
        <taxon>Bacillus</taxon>
        <taxon>Bacillus cereus group</taxon>
    </lineage>
</organism>
<evidence type="ECO:0000313" key="2">
    <source>
        <dbReference type="EMBL" id="MED4678360.1"/>
    </source>
</evidence>
<dbReference type="SUPFAM" id="SSF140453">
    <property type="entry name" value="EsxAB dimer-like"/>
    <property type="match status" value="1"/>
</dbReference>
<protein>
    <recommendedName>
        <fullName evidence="1">ESAT-6-like protein</fullName>
    </recommendedName>
</protein>
<reference evidence="2 3" key="1">
    <citation type="submission" date="2023-03" db="EMBL/GenBank/DDBJ databases">
        <title>Bacillus Genome Sequencing.</title>
        <authorList>
            <person name="Dunlap C."/>
        </authorList>
    </citation>
    <scope>NUCLEOTIDE SEQUENCE [LARGE SCALE GENOMIC DNA]</scope>
    <source>
        <strain evidence="2 3">NRS-319</strain>
    </source>
</reference>
<comment type="similarity">
    <text evidence="1">Belongs to the WXG100 family.</text>
</comment>